<organism evidence="2">
    <name type="scientific">Sesamum latifolium</name>
    <dbReference type="NCBI Taxonomy" id="2727402"/>
    <lineage>
        <taxon>Eukaryota</taxon>
        <taxon>Viridiplantae</taxon>
        <taxon>Streptophyta</taxon>
        <taxon>Embryophyta</taxon>
        <taxon>Tracheophyta</taxon>
        <taxon>Spermatophyta</taxon>
        <taxon>Magnoliopsida</taxon>
        <taxon>eudicotyledons</taxon>
        <taxon>Gunneridae</taxon>
        <taxon>Pentapetalae</taxon>
        <taxon>asterids</taxon>
        <taxon>lamiids</taxon>
        <taxon>Lamiales</taxon>
        <taxon>Pedaliaceae</taxon>
        <taxon>Sesamum</taxon>
    </lineage>
</organism>
<name>A0AAW2WAG9_9LAMI</name>
<reference evidence="2" key="1">
    <citation type="submission" date="2020-06" db="EMBL/GenBank/DDBJ databases">
        <authorList>
            <person name="Li T."/>
            <person name="Hu X."/>
            <person name="Zhang T."/>
            <person name="Song X."/>
            <person name="Zhang H."/>
            <person name="Dai N."/>
            <person name="Sheng W."/>
            <person name="Hou X."/>
            <person name="Wei L."/>
        </authorList>
    </citation>
    <scope>NUCLEOTIDE SEQUENCE</scope>
    <source>
        <strain evidence="2">KEN1</strain>
        <tissue evidence="2">Leaf</tissue>
    </source>
</reference>
<feature type="non-terminal residue" evidence="2">
    <location>
        <position position="1"/>
    </location>
</feature>
<feature type="region of interest" description="Disordered" evidence="1">
    <location>
        <begin position="100"/>
        <end position="134"/>
    </location>
</feature>
<reference evidence="2" key="2">
    <citation type="journal article" date="2024" name="Plant">
        <title>Genomic evolution and insights into agronomic trait innovations of Sesamum species.</title>
        <authorList>
            <person name="Miao H."/>
            <person name="Wang L."/>
            <person name="Qu L."/>
            <person name="Liu H."/>
            <person name="Sun Y."/>
            <person name="Le M."/>
            <person name="Wang Q."/>
            <person name="Wei S."/>
            <person name="Zheng Y."/>
            <person name="Lin W."/>
            <person name="Duan Y."/>
            <person name="Cao H."/>
            <person name="Xiong S."/>
            <person name="Wang X."/>
            <person name="Wei L."/>
            <person name="Li C."/>
            <person name="Ma Q."/>
            <person name="Ju M."/>
            <person name="Zhao R."/>
            <person name="Li G."/>
            <person name="Mu C."/>
            <person name="Tian Q."/>
            <person name="Mei H."/>
            <person name="Zhang T."/>
            <person name="Gao T."/>
            <person name="Zhang H."/>
        </authorList>
    </citation>
    <scope>NUCLEOTIDE SEQUENCE</scope>
    <source>
        <strain evidence="2">KEN1</strain>
    </source>
</reference>
<gene>
    <name evidence="2" type="ORF">Slati_2357500</name>
</gene>
<dbReference type="PANTHER" id="PTHR33710:SF71">
    <property type="entry name" value="ENDONUCLEASE_EXONUCLEASE_PHOSPHATASE DOMAIN-CONTAINING PROTEIN"/>
    <property type="match status" value="1"/>
</dbReference>
<protein>
    <recommendedName>
        <fullName evidence="3">Reverse transcriptase</fullName>
    </recommendedName>
</protein>
<dbReference type="EMBL" id="JACGWN010000008">
    <property type="protein sequence ID" value="KAL0438745.1"/>
    <property type="molecule type" value="Genomic_DNA"/>
</dbReference>
<evidence type="ECO:0000313" key="2">
    <source>
        <dbReference type="EMBL" id="KAL0438745.1"/>
    </source>
</evidence>
<dbReference type="SUPFAM" id="SSF56219">
    <property type="entry name" value="DNase I-like"/>
    <property type="match status" value="1"/>
</dbReference>
<sequence length="438" mass="49179">SGGVYRKPTGEILLILTMLRRSSSGELRLPNFYYGCGVLGHILRDCEHQLEESERRKVEELPYGPWLRGSREVRFGYMGWGSAPSGGWFSQNLVSMRSCDSGERRDTTSGGGNRRGACEDDGGRNESFGQRDIVGTWGGSTTKLGRIRIPNVCECRHSQGRGIGIGSNLHWRGGAPPTLVLGATPRVRGAKRVSAAKEGAVKRAVTADGMEIHLTAKLLSFSTNHIDVHVNSAGDSANWQFTGFYGEADTARRKNVWHQLAQLSKQSDAAWICAGDYNEILHPSEKTGAQRPIWQMEDFCRALTRSDLSDLGFQGAPYTWCNRRQHPDTVWARLDRACGNTQWLSKFSSASVVHKATPYSDHAMLVISWTRDRGKSRVRHPNLRVWRKIQATRVQLLRWRRSKGSSPPAQRKELEERFETLQSGRLDQRSYAELGRIR</sequence>
<evidence type="ECO:0000256" key="1">
    <source>
        <dbReference type="SAM" id="MobiDB-lite"/>
    </source>
</evidence>
<dbReference type="Gene3D" id="3.60.10.10">
    <property type="entry name" value="Endonuclease/exonuclease/phosphatase"/>
    <property type="match status" value="1"/>
</dbReference>
<proteinExistence type="predicted"/>
<dbReference type="AlphaFoldDB" id="A0AAW2WAG9"/>
<comment type="caution">
    <text evidence="2">The sequence shown here is derived from an EMBL/GenBank/DDBJ whole genome shotgun (WGS) entry which is preliminary data.</text>
</comment>
<dbReference type="PANTHER" id="PTHR33710">
    <property type="entry name" value="BNAC02G09200D PROTEIN"/>
    <property type="match status" value="1"/>
</dbReference>
<accession>A0AAW2WAG9</accession>
<dbReference type="InterPro" id="IPR036691">
    <property type="entry name" value="Endo/exonu/phosph_ase_sf"/>
</dbReference>
<evidence type="ECO:0008006" key="3">
    <source>
        <dbReference type="Google" id="ProtNLM"/>
    </source>
</evidence>